<comment type="caution">
    <text evidence="2">The sequence shown here is derived from an EMBL/GenBank/DDBJ whole genome shotgun (WGS) entry which is preliminary data.</text>
</comment>
<dbReference type="Proteomes" id="UP001148299">
    <property type="component" value="Unassembled WGS sequence"/>
</dbReference>
<name>A0A9W9QRN7_PENBR</name>
<gene>
    <name evidence="2" type="ORF">N7541_012065</name>
</gene>
<dbReference type="EMBL" id="JAPZBR010000008">
    <property type="protein sequence ID" value="KAJ5342941.1"/>
    <property type="molecule type" value="Genomic_DNA"/>
</dbReference>
<keyword evidence="1" id="KW-0732">Signal</keyword>
<evidence type="ECO:0000313" key="3">
    <source>
        <dbReference type="Proteomes" id="UP001148299"/>
    </source>
</evidence>
<proteinExistence type="predicted"/>
<organism evidence="2 3">
    <name type="scientific">Penicillium brevicompactum</name>
    <dbReference type="NCBI Taxonomy" id="5074"/>
    <lineage>
        <taxon>Eukaryota</taxon>
        <taxon>Fungi</taxon>
        <taxon>Dikarya</taxon>
        <taxon>Ascomycota</taxon>
        <taxon>Pezizomycotina</taxon>
        <taxon>Eurotiomycetes</taxon>
        <taxon>Eurotiomycetidae</taxon>
        <taxon>Eurotiales</taxon>
        <taxon>Aspergillaceae</taxon>
        <taxon>Penicillium</taxon>
    </lineage>
</organism>
<feature type="chain" id="PRO_5040854533" evidence="1">
    <location>
        <begin position="20"/>
        <end position="124"/>
    </location>
</feature>
<reference evidence="2" key="2">
    <citation type="journal article" date="2023" name="IMA Fungus">
        <title>Comparative genomic study of the Penicillium genus elucidates a diverse pangenome and 15 lateral gene transfer events.</title>
        <authorList>
            <person name="Petersen C."/>
            <person name="Sorensen T."/>
            <person name="Nielsen M.R."/>
            <person name="Sondergaard T.E."/>
            <person name="Sorensen J.L."/>
            <person name="Fitzpatrick D.A."/>
            <person name="Frisvad J.C."/>
            <person name="Nielsen K.L."/>
        </authorList>
    </citation>
    <scope>NUCLEOTIDE SEQUENCE</scope>
    <source>
        <strain evidence="2">IBT 35675</strain>
    </source>
</reference>
<feature type="signal peptide" evidence="1">
    <location>
        <begin position="1"/>
        <end position="19"/>
    </location>
</feature>
<keyword evidence="3" id="KW-1185">Reference proteome</keyword>
<accession>A0A9W9QRN7</accession>
<evidence type="ECO:0000313" key="2">
    <source>
        <dbReference type="EMBL" id="KAJ5342941.1"/>
    </source>
</evidence>
<protein>
    <submittedName>
        <fullName evidence="2">Uncharacterized protein</fullName>
    </submittedName>
</protein>
<sequence length="124" mass="13134">MKFSIPSLALVALVAPTLAQVVPGSVDINYHSGYDRYQGRGGECSTSKAPEKDVTSINISAFAPGPVTCDFYTLVSFCSPFRQMLMQPGGAHCDGDKYSLTTKGGIKGQQFSKPFKVGSLTCSA</sequence>
<dbReference type="AlphaFoldDB" id="A0A9W9QRN7"/>
<evidence type="ECO:0000256" key="1">
    <source>
        <dbReference type="SAM" id="SignalP"/>
    </source>
</evidence>
<reference evidence="2" key="1">
    <citation type="submission" date="2022-12" db="EMBL/GenBank/DDBJ databases">
        <authorList>
            <person name="Petersen C."/>
        </authorList>
    </citation>
    <scope>NUCLEOTIDE SEQUENCE</scope>
    <source>
        <strain evidence="2">IBT 35675</strain>
    </source>
</reference>